<gene>
    <name evidence="2" type="ORF">F5147DRAFT_426868</name>
</gene>
<dbReference type="AlphaFoldDB" id="A0A9P7EWK2"/>
<keyword evidence="3" id="KW-1185">Reference proteome</keyword>
<protein>
    <submittedName>
        <fullName evidence="2">Uncharacterized protein</fullName>
    </submittedName>
</protein>
<keyword evidence="1" id="KW-1133">Transmembrane helix</keyword>
<keyword evidence="1" id="KW-0472">Membrane</keyword>
<name>A0A9P7EWK2_9AGAM</name>
<dbReference type="RefSeq" id="XP_041286920.1">
    <property type="nucleotide sequence ID" value="XM_041429776.1"/>
</dbReference>
<evidence type="ECO:0000313" key="2">
    <source>
        <dbReference type="EMBL" id="KAG2092639.1"/>
    </source>
</evidence>
<organism evidence="2 3">
    <name type="scientific">Suillus discolor</name>
    <dbReference type="NCBI Taxonomy" id="1912936"/>
    <lineage>
        <taxon>Eukaryota</taxon>
        <taxon>Fungi</taxon>
        <taxon>Dikarya</taxon>
        <taxon>Basidiomycota</taxon>
        <taxon>Agaricomycotina</taxon>
        <taxon>Agaricomycetes</taxon>
        <taxon>Agaricomycetidae</taxon>
        <taxon>Boletales</taxon>
        <taxon>Suillineae</taxon>
        <taxon>Suillaceae</taxon>
        <taxon>Suillus</taxon>
    </lineage>
</organism>
<feature type="transmembrane region" description="Helical" evidence="1">
    <location>
        <begin position="41"/>
        <end position="60"/>
    </location>
</feature>
<dbReference type="EMBL" id="JABBWM010000089">
    <property type="protein sequence ID" value="KAG2092639.1"/>
    <property type="molecule type" value="Genomic_DNA"/>
</dbReference>
<feature type="transmembrane region" description="Helical" evidence="1">
    <location>
        <begin position="80"/>
        <end position="97"/>
    </location>
</feature>
<comment type="caution">
    <text evidence="2">The sequence shown here is derived from an EMBL/GenBank/DDBJ whole genome shotgun (WGS) entry which is preliminary data.</text>
</comment>
<feature type="transmembrane region" description="Helical" evidence="1">
    <location>
        <begin position="12"/>
        <end position="29"/>
    </location>
</feature>
<accession>A0A9P7EWK2</accession>
<proteinExistence type="predicted"/>
<dbReference type="GeneID" id="64692035"/>
<keyword evidence="1" id="KW-0812">Transmembrane</keyword>
<evidence type="ECO:0000256" key="1">
    <source>
        <dbReference type="SAM" id="Phobius"/>
    </source>
</evidence>
<reference evidence="2" key="1">
    <citation type="journal article" date="2020" name="New Phytol.">
        <title>Comparative genomics reveals dynamic genome evolution in host specialist ectomycorrhizal fungi.</title>
        <authorList>
            <person name="Lofgren L.A."/>
            <person name="Nguyen N.H."/>
            <person name="Vilgalys R."/>
            <person name="Ruytinx J."/>
            <person name="Liao H.L."/>
            <person name="Branco S."/>
            <person name="Kuo A."/>
            <person name="LaButti K."/>
            <person name="Lipzen A."/>
            <person name="Andreopoulos W."/>
            <person name="Pangilinan J."/>
            <person name="Riley R."/>
            <person name="Hundley H."/>
            <person name="Na H."/>
            <person name="Barry K."/>
            <person name="Grigoriev I.V."/>
            <person name="Stajich J.E."/>
            <person name="Kennedy P.G."/>
        </authorList>
    </citation>
    <scope>NUCLEOTIDE SEQUENCE</scope>
    <source>
        <strain evidence="2">FC423</strain>
    </source>
</reference>
<evidence type="ECO:0000313" key="3">
    <source>
        <dbReference type="Proteomes" id="UP000823399"/>
    </source>
</evidence>
<dbReference type="Proteomes" id="UP000823399">
    <property type="component" value="Unassembled WGS sequence"/>
</dbReference>
<sequence>MDYDVCVHDPIASYYSGYYSAVAAMGLHIGKPSQAIKKRVLYNFIFCILPGQGSQLRIIISDSKDCHSHGRSVLLVLKKTSIRFLAACLGLATAVLLQRPRMVGIRLHKRYRNHRTVSDIRCRILECPRRTADSIKGAI</sequence>